<comment type="caution">
    <text evidence="3">The sequence shown here is derived from an EMBL/GenBank/DDBJ whole genome shotgun (WGS) entry which is preliminary data.</text>
</comment>
<reference evidence="3" key="1">
    <citation type="submission" date="2018-05" db="EMBL/GenBank/DDBJ databases">
        <title>Draft genome of Mucuna pruriens seed.</title>
        <authorList>
            <person name="Nnadi N.E."/>
            <person name="Vos R."/>
            <person name="Hasami M.H."/>
            <person name="Devisetty U.K."/>
            <person name="Aguiy J.C."/>
        </authorList>
    </citation>
    <scope>NUCLEOTIDE SEQUENCE [LARGE SCALE GENOMIC DNA]</scope>
    <source>
        <strain evidence="3">JCA_2017</strain>
    </source>
</reference>
<proteinExistence type="predicted"/>
<dbReference type="OrthoDB" id="413361at2759"/>
<dbReference type="SUPFAM" id="SSF56672">
    <property type="entry name" value="DNA/RNA polymerases"/>
    <property type="match status" value="1"/>
</dbReference>
<dbReference type="PANTHER" id="PTHR11439">
    <property type="entry name" value="GAG-POL-RELATED RETROTRANSPOSON"/>
    <property type="match status" value="1"/>
</dbReference>
<keyword evidence="4" id="KW-1185">Reference proteome</keyword>
<gene>
    <name evidence="3" type="ORF">CR513_38112</name>
</gene>
<organism evidence="3 4">
    <name type="scientific">Mucuna pruriens</name>
    <name type="common">Velvet bean</name>
    <name type="synonym">Dolichos pruriens</name>
    <dbReference type="NCBI Taxonomy" id="157652"/>
    <lineage>
        <taxon>Eukaryota</taxon>
        <taxon>Viridiplantae</taxon>
        <taxon>Streptophyta</taxon>
        <taxon>Embryophyta</taxon>
        <taxon>Tracheophyta</taxon>
        <taxon>Spermatophyta</taxon>
        <taxon>Magnoliopsida</taxon>
        <taxon>eudicotyledons</taxon>
        <taxon>Gunneridae</taxon>
        <taxon>Pentapetalae</taxon>
        <taxon>rosids</taxon>
        <taxon>fabids</taxon>
        <taxon>Fabales</taxon>
        <taxon>Fabaceae</taxon>
        <taxon>Papilionoideae</taxon>
        <taxon>50 kb inversion clade</taxon>
        <taxon>NPAAA clade</taxon>
        <taxon>indigoferoid/millettioid clade</taxon>
        <taxon>Phaseoleae</taxon>
        <taxon>Mucuna</taxon>
    </lineage>
</organism>
<evidence type="ECO:0000313" key="4">
    <source>
        <dbReference type="Proteomes" id="UP000257109"/>
    </source>
</evidence>
<evidence type="ECO:0000256" key="1">
    <source>
        <dbReference type="SAM" id="MobiDB-lite"/>
    </source>
</evidence>
<dbReference type="Proteomes" id="UP000257109">
    <property type="component" value="Unassembled WGS sequence"/>
</dbReference>
<accession>A0A371FSH6</accession>
<dbReference type="EMBL" id="QJKJ01007976">
    <property type="protein sequence ID" value="RDX81241.1"/>
    <property type="molecule type" value="Genomic_DNA"/>
</dbReference>
<dbReference type="InterPro" id="IPR013103">
    <property type="entry name" value="RVT_2"/>
</dbReference>
<feature type="domain" description="Reverse transcriptase Ty1/copia-type" evidence="2">
    <location>
        <begin position="45"/>
        <end position="135"/>
    </location>
</feature>
<dbReference type="AlphaFoldDB" id="A0A371FSH6"/>
<dbReference type="CDD" id="cd09272">
    <property type="entry name" value="RNase_HI_RT_Ty1"/>
    <property type="match status" value="1"/>
</dbReference>
<dbReference type="STRING" id="157652.A0A371FSH6"/>
<dbReference type="Pfam" id="PF07727">
    <property type="entry name" value="RVT_2"/>
    <property type="match status" value="1"/>
</dbReference>
<protein>
    <submittedName>
        <fullName evidence="3">Mitochondrial protein</fullName>
    </submittedName>
</protein>
<dbReference type="PANTHER" id="PTHR11439:SF517">
    <property type="entry name" value="CYSTEINE-RICH RLK (RECEPTOR-LIKE PROTEIN KINASE) 8"/>
    <property type="match status" value="1"/>
</dbReference>
<feature type="region of interest" description="Disordered" evidence="1">
    <location>
        <begin position="309"/>
        <end position="330"/>
    </location>
</feature>
<evidence type="ECO:0000313" key="3">
    <source>
        <dbReference type="EMBL" id="RDX81241.1"/>
    </source>
</evidence>
<dbReference type="InterPro" id="IPR043502">
    <property type="entry name" value="DNA/RNA_pol_sf"/>
</dbReference>
<evidence type="ECO:0000259" key="2">
    <source>
        <dbReference type="Pfam" id="PF07727"/>
    </source>
</evidence>
<feature type="non-terminal residue" evidence="3">
    <location>
        <position position="1"/>
    </location>
</feature>
<sequence length="428" mass="48907">MSWGIFQLDVKSTFLNGYLEENDKRRSTFKTMSLFVVNMNMFFMLKFFDNGDILLFCLYVDDLIFTGNNPNLFEDFKKVMSCEFDIIDIGLLSYYLGLEVKQMNNDIFVSQESYAKKVLEKFKMFDCNPVNTPMEGSLKLSKFDSGEKEDPTLFKSLVGSLRYLTSTRSDIMYVVGVVCRFIKSPTSTYMKVAKRILRYLKGKLNFSLFYSFSNNFKLMGFCDSDFAGDVDNRKNTIDFVTLSTCEAQYYKNSIDNKSTQILVKNLVFHEQRKHIDTKYHFIREYIVKKEVELVHTLKFEDFRRLRERLGGNGKGEKAPPSTAARPRTVGFSPGPMTLISNFFGDGDECKSFSELLAGAMVDPTTPSPSPMPTFPLPPGFSPSSFLDSPSQYVCISPKEYKKLSHIEGGGPLRMIQSLKFGMMKTISL</sequence>
<name>A0A371FSH6_MUCPR</name>